<comment type="similarity">
    <text evidence="10">Belongs to the G-protein coupled receptor 1 family.</text>
</comment>
<dbReference type="InterPro" id="IPR017452">
    <property type="entry name" value="GPCR_Rhodpsn_7TM"/>
</dbReference>
<keyword evidence="9 10" id="KW-0807">Transducer</keyword>
<evidence type="ECO:0000313" key="15">
    <source>
        <dbReference type="RefSeq" id="XP_022084993.1"/>
    </source>
</evidence>
<feature type="transmembrane region" description="Helical" evidence="12">
    <location>
        <begin position="109"/>
        <end position="130"/>
    </location>
</feature>
<evidence type="ECO:0000256" key="4">
    <source>
        <dbReference type="ARBA" id="ARBA00022989"/>
    </source>
</evidence>
<keyword evidence="4 12" id="KW-1133">Transmembrane helix</keyword>
<reference evidence="15" key="1">
    <citation type="submission" date="2025-08" db="UniProtKB">
        <authorList>
            <consortium name="RefSeq"/>
        </authorList>
    </citation>
    <scope>IDENTIFICATION</scope>
</reference>
<keyword evidence="14" id="KW-1185">Reference proteome</keyword>
<dbReference type="InterPro" id="IPR000995">
    <property type="entry name" value="Musac_Ach_rcpt"/>
</dbReference>
<keyword evidence="3 10" id="KW-0812">Transmembrane</keyword>
<evidence type="ECO:0000256" key="9">
    <source>
        <dbReference type="ARBA" id="ARBA00023224"/>
    </source>
</evidence>
<keyword evidence="7" id="KW-1015">Disulfide bond</keyword>
<organism evidence="14 15">
    <name type="scientific">Acanthaster planci</name>
    <name type="common">Crown-of-thorns starfish</name>
    <dbReference type="NCBI Taxonomy" id="133434"/>
    <lineage>
        <taxon>Eukaryota</taxon>
        <taxon>Metazoa</taxon>
        <taxon>Echinodermata</taxon>
        <taxon>Eleutherozoa</taxon>
        <taxon>Asterozoa</taxon>
        <taxon>Asteroidea</taxon>
        <taxon>Valvatacea</taxon>
        <taxon>Valvatida</taxon>
        <taxon>Acanthasteridae</taxon>
        <taxon>Acanthaster</taxon>
    </lineage>
</organism>
<evidence type="ECO:0000256" key="6">
    <source>
        <dbReference type="ARBA" id="ARBA00023136"/>
    </source>
</evidence>
<dbReference type="GO" id="GO:0001591">
    <property type="term" value="F:dopamine neurotransmitter receptor activity, coupled via Gi/Go"/>
    <property type="evidence" value="ECO:0007669"/>
    <property type="project" value="TreeGrafter"/>
</dbReference>
<dbReference type="SUPFAM" id="SSF81321">
    <property type="entry name" value="Family A G protein-coupled receptor-like"/>
    <property type="match status" value="1"/>
</dbReference>
<evidence type="ECO:0000256" key="12">
    <source>
        <dbReference type="SAM" id="Phobius"/>
    </source>
</evidence>
<dbReference type="GO" id="GO:0016907">
    <property type="term" value="F:G protein-coupled acetylcholine receptor activity"/>
    <property type="evidence" value="ECO:0007669"/>
    <property type="project" value="InterPro"/>
</dbReference>
<feature type="region of interest" description="Disordered" evidence="11">
    <location>
        <begin position="239"/>
        <end position="311"/>
    </location>
</feature>
<feature type="transmembrane region" description="Helical" evidence="12">
    <location>
        <begin position="196"/>
        <end position="219"/>
    </location>
</feature>
<protein>
    <submittedName>
        <fullName evidence="15">Muscarinic acetylcholine receptor M3-like</fullName>
    </submittedName>
</protein>
<dbReference type="OMA" id="HAYHGRY"/>
<dbReference type="SMART" id="SM01381">
    <property type="entry name" value="7TM_GPCR_Srsx"/>
    <property type="match status" value="1"/>
</dbReference>
<dbReference type="PANTHER" id="PTHR24248:SF125">
    <property type="entry name" value="DOPAMINE D2-LIKE RECEPTOR"/>
    <property type="match status" value="1"/>
</dbReference>
<evidence type="ECO:0000256" key="2">
    <source>
        <dbReference type="ARBA" id="ARBA00022475"/>
    </source>
</evidence>
<dbReference type="KEGG" id="aplc:110976217"/>
<feature type="transmembrane region" description="Helical" evidence="12">
    <location>
        <begin position="151"/>
        <end position="176"/>
    </location>
</feature>
<feature type="transmembrane region" description="Helical" evidence="12">
    <location>
        <begin position="71"/>
        <end position="97"/>
    </location>
</feature>
<dbReference type="GO" id="GO:0005886">
    <property type="term" value="C:plasma membrane"/>
    <property type="evidence" value="ECO:0007669"/>
    <property type="project" value="UniProtKB-SubCell"/>
</dbReference>
<keyword evidence="8 10" id="KW-0675">Receptor</keyword>
<accession>A0A8B7XVU8</accession>
<evidence type="ECO:0000256" key="7">
    <source>
        <dbReference type="ARBA" id="ARBA00023157"/>
    </source>
</evidence>
<feature type="compositionally biased region" description="Polar residues" evidence="11">
    <location>
        <begin position="282"/>
        <end position="303"/>
    </location>
</feature>
<gene>
    <name evidence="15" type="primary">LOC110976217</name>
</gene>
<dbReference type="OrthoDB" id="10071887at2759"/>
<keyword evidence="5 10" id="KW-0297">G-protein coupled receptor</keyword>
<evidence type="ECO:0000259" key="13">
    <source>
        <dbReference type="PROSITE" id="PS50262"/>
    </source>
</evidence>
<feature type="transmembrane region" description="Helical" evidence="12">
    <location>
        <begin position="37"/>
        <end position="59"/>
    </location>
</feature>
<sequence length="447" mass="50372">MGFSTFQGTEYSIMDVTEAIETDSGGQTVLTTFQVTIAVLSGIFSFITVLGNLLVLFAFCVERRLRTYINYFIVALSFADLVAGAFTMPLYTVYWVLGFWPFGTALCDIYMYINHVFIHISLLGILVLAVDRYQAVYQPLKHLQKRTLRHASFMISIFYIIPFTLWLPWCLLWPYFAGARRIRDGFCYPQYVVDSLAFSILAPICFFWIPAPIISVLYWRIYVVIRRRSSQKRGPVMMQELETSSNSCKTKQQANTVPPSTNQDIADPELGHDNPGFEPNFQGESGDTSGNAPQIDSTGQNRASLAPDTPKLHTRKSQLPILDSIDQQVTHQSSKRQAEGKIPRAASSSIRRTGRESRNESNRATRTLTLIFVVLIVSSLPWSILVIVYALCPKCIPLVLYQSSVYIAHMNSTVNPFCYAIANPLYLQAISKLVCCGRRTTGRGSRR</sequence>
<feature type="compositionally biased region" description="Polar residues" evidence="11">
    <location>
        <begin position="241"/>
        <end position="264"/>
    </location>
</feature>
<dbReference type="AlphaFoldDB" id="A0A8B7XVU8"/>
<feature type="transmembrane region" description="Helical" evidence="12">
    <location>
        <begin position="368"/>
        <end position="391"/>
    </location>
</feature>
<dbReference type="GO" id="GO:0045202">
    <property type="term" value="C:synapse"/>
    <property type="evidence" value="ECO:0007669"/>
    <property type="project" value="GOC"/>
</dbReference>
<name>A0A8B7XVU8_ACAPL</name>
<evidence type="ECO:0000256" key="5">
    <source>
        <dbReference type="ARBA" id="ARBA00023040"/>
    </source>
</evidence>
<dbReference type="Proteomes" id="UP000694845">
    <property type="component" value="Unplaced"/>
</dbReference>
<feature type="region of interest" description="Disordered" evidence="11">
    <location>
        <begin position="327"/>
        <end position="361"/>
    </location>
</feature>
<evidence type="ECO:0000256" key="11">
    <source>
        <dbReference type="SAM" id="MobiDB-lite"/>
    </source>
</evidence>
<dbReference type="Gene3D" id="1.20.1070.10">
    <property type="entry name" value="Rhodopsin 7-helix transmembrane proteins"/>
    <property type="match status" value="2"/>
</dbReference>
<dbReference type="PROSITE" id="PS00237">
    <property type="entry name" value="G_PROTEIN_RECEP_F1_1"/>
    <property type="match status" value="1"/>
</dbReference>
<proteinExistence type="inferred from homology"/>
<dbReference type="InterPro" id="IPR000276">
    <property type="entry name" value="GPCR_Rhodpsn"/>
</dbReference>
<dbReference type="PANTHER" id="PTHR24248">
    <property type="entry name" value="ADRENERGIC RECEPTOR-RELATED G-PROTEIN COUPLED RECEPTOR"/>
    <property type="match status" value="1"/>
</dbReference>
<dbReference type="PRINTS" id="PR00237">
    <property type="entry name" value="GPCRRHODOPSN"/>
</dbReference>
<evidence type="ECO:0000313" key="14">
    <source>
        <dbReference type="Proteomes" id="UP000694845"/>
    </source>
</evidence>
<dbReference type="GeneID" id="110976217"/>
<evidence type="ECO:0000256" key="10">
    <source>
        <dbReference type="RuleBase" id="RU000688"/>
    </source>
</evidence>
<dbReference type="PROSITE" id="PS50262">
    <property type="entry name" value="G_PROTEIN_RECEP_F1_2"/>
    <property type="match status" value="1"/>
</dbReference>
<evidence type="ECO:0000256" key="3">
    <source>
        <dbReference type="ARBA" id="ARBA00022692"/>
    </source>
</evidence>
<evidence type="ECO:0000256" key="1">
    <source>
        <dbReference type="ARBA" id="ARBA00004651"/>
    </source>
</evidence>
<keyword evidence="6 12" id="KW-0472">Membrane</keyword>
<dbReference type="PRINTS" id="PR00243">
    <property type="entry name" value="MUSCARINICR"/>
</dbReference>
<dbReference type="RefSeq" id="XP_022084993.1">
    <property type="nucleotide sequence ID" value="XM_022229301.1"/>
</dbReference>
<evidence type="ECO:0000256" key="8">
    <source>
        <dbReference type="ARBA" id="ARBA00023170"/>
    </source>
</evidence>
<comment type="subcellular location">
    <subcellularLocation>
        <location evidence="1">Cell membrane</location>
        <topology evidence="1">Multi-pass membrane protein</topology>
    </subcellularLocation>
</comment>
<dbReference type="Pfam" id="PF00001">
    <property type="entry name" value="7tm_1"/>
    <property type="match status" value="1"/>
</dbReference>
<feature type="domain" description="G-protein coupled receptors family 1 profile" evidence="13">
    <location>
        <begin position="51"/>
        <end position="419"/>
    </location>
</feature>
<keyword evidence="2" id="KW-1003">Cell membrane</keyword>